<evidence type="ECO:0000313" key="4">
    <source>
        <dbReference type="Proteomes" id="UP001303473"/>
    </source>
</evidence>
<evidence type="ECO:0000259" key="2">
    <source>
        <dbReference type="Pfam" id="PF22807"/>
    </source>
</evidence>
<feature type="domain" description="Pyrroloquinoline quinone-dependent pyranose dehydrogenase beta-propeller" evidence="2">
    <location>
        <begin position="60"/>
        <end position="445"/>
    </location>
</feature>
<dbReference type="Proteomes" id="UP001303473">
    <property type="component" value="Unassembled WGS sequence"/>
</dbReference>
<name>A0AAN6NI50_9PEZI</name>
<accession>A0AAN6NI50</accession>
<gene>
    <name evidence="3" type="ORF">QBC46DRAFT_370963</name>
</gene>
<dbReference type="InterPro" id="IPR011042">
    <property type="entry name" value="6-blade_b-propeller_TolB-like"/>
</dbReference>
<evidence type="ECO:0000313" key="3">
    <source>
        <dbReference type="EMBL" id="KAK3945536.1"/>
    </source>
</evidence>
<feature type="compositionally biased region" description="Low complexity" evidence="1">
    <location>
        <begin position="451"/>
        <end position="474"/>
    </location>
</feature>
<dbReference type="AlphaFoldDB" id="A0AAN6NI50"/>
<evidence type="ECO:0000256" key="1">
    <source>
        <dbReference type="SAM" id="MobiDB-lite"/>
    </source>
</evidence>
<dbReference type="InterPro" id="IPR011041">
    <property type="entry name" value="Quinoprot_gluc/sorb_DH_b-prop"/>
</dbReference>
<dbReference type="EMBL" id="MU853754">
    <property type="protein sequence ID" value="KAK3945536.1"/>
    <property type="molecule type" value="Genomic_DNA"/>
</dbReference>
<reference evidence="4" key="1">
    <citation type="journal article" date="2023" name="Mol. Phylogenet. Evol.">
        <title>Genome-scale phylogeny and comparative genomics of the fungal order Sordariales.</title>
        <authorList>
            <person name="Hensen N."/>
            <person name="Bonometti L."/>
            <person name="Westerberg I."/>
            <person name="Brannstrom I.O."/>
            <person name="Guillou S."/>
            <person name="Cros-Aarteil S."/>
            <person name="Calhoun S."/>
            <person name="Haridas S."/>
            <person name="Kuo A."/>
            <person name="Mondo S."/>
            <person name="Pangilinan J."/>
            <person name="Riley R."/>
            <person name="LaButti K."/>
            <person name="Andreopoulos B."/>
            <person name="Lipzen A."/>
            <person name="Chen C."/>
            <person name="Yan M."/>
            <person name="Daum C."/>
            <person name="Ng V."/>
            <person name="Clum A."/>
            <person name="Steindorff A."/>
            <person name="Ohm R.A."/>
            <person name="Martin F."/>
            <person name="Silar P."/>
            <person name="Natvig D.O."/>
            <person name="Lalanne C."/>
            <person name="Gautier V."/>
            <person name="Ament-Velasquez S.L."/>
            <person name="Kruys A."/>
            <person name="Hutchinson M.I."/>
            <person name="Powell A.J."/>
            <person name="Barry K."/>
            <person name="Miller A.N."/>
            <person name="Grigoriev I.V."/>
            <person name="Debuchy R."/>
            <person name="Gladieux P."/>
            <person name="Hiltunen Thoren M."/>
            <person name="Johannesson H."/>
        </authorList>
    </citation>
    <scope>NUCLEOTIDE SEQUENCE [LARGE SCALE GENOMIC DNA]</scope>
    <source>
        <strain evidence="4">CBS 340.73</strain>
    </source>
</reference>
<organism evidence="3 4">
    <name type="scientific">Diplogelasinospora grovesii</name>
    <dbReference type="NCBI Taxonomy" id="303347"/>
    <lineage>
        <taxon>Eukaryota</taxon>
        <taxon>Fungi</taxon>
        <taxon>Dikarya</taxon>
        <taxon>Ascomycota</taxon>
        <taxon>Pezizomycotina</taxon>
        <taxon>Sordariomycetes</taxon>
        <taxon>Sordariomycetidae</taxon>
        <taxon>Sordariales</taxon>
        <taxon>Diplogelasinosporaceae</taxon>
        <taxon>Diplogelasinospora</taxon>
    </lineage>
</organism>
<dbReference type="SUPFAM" id="SSF50952">
    <property type="entry name" value="Soluble quinoprotein glucose dehydrogenase"/>
    <property type="match status" value="1"/>
</dbReference>
<keyword evidence="4" id="KW-1185">Reference proteome</keyword>
<dbReference type="Pfam" id="PF22807">
    <property type="entry name" value="TrAA12"/>
    <property type="match status" value="1"/>
</dbReference>
<protein>
    <submittedName>
        <fullName evidence="3">Glucose sorbosone dehydrogenase</fullName>
    </submittedName>
</protein>
<proteinExistence type="predicted"/>
<sequence>MTGRKVGWDEKAPAPASALSCRDRMLKHIRQAAIAASLLFSGVSEAQCPNVLTPSYPAPVVGDGYAAQLIVSGLSKPRGIIFDSNGALLVVQAGTGILHLSLDDHGGTCLQSGKTVNLINNTDLNHGIELSSDGKTLYASSSNEVYSWAYNPDTVSVSSQRTLITNMSNSDHVTRTLLLSRKMPGLLVVSRGSGENMDYSALKASSGVSQIRVFNIANTTGKAYNFANEGELLGWGLRNSVGVAEHPVTGGIFSVENSADNIERMGTDIHEDDPGEEMNFHGYLNYSAGYRGGNYGYPNCFALWDTEIPQVGNMKVGSQFALNNTSTLNDTTCANDYIAPRLTFAAHMAPLDIKFDANGALAYVTFHGSWNRELPQGYKVSVIPFVEGQPAAPSNSTTAAVDILSNPDTRQCPGNCFRPVGLAFDSQGRIFMSSDSTGEIYVLRRTQSATTTTATASGSGTTVTSTSSSSSTPTNAGPRVTPSQVLQTLFVVFMVLFSYG</sequence>
<comment type="caution">
    <text evidence="3">The sequence shown here is derived from an EMBL/GenBank/DDBJ whole genome shotgun (WGS) entry which is preliminary data.</text>
</comment>
<dbReference type="Gene3D" id="2.120.10.30">
    <property type="entry name" value="TolB, C-terminal domain"/>
    <property type="match status" value="1"/>
</dbReference>
<feature type="region of interest" description="Disordered" evidence="1">
    <location>
        <begin position="451"/>
        <end position="480"/>
    </location>
</feature>
<dbReference type="InterPro" id="IPR054539">
    <property type="entry name" value="Beta-prop_PDH"/>
</dbReference>